<evidence type="ECO:0000256" key="1">
    <source>
        <dbReference type="ARBA" id="ARBA00022664"/>
    </source>
</evidence>
<dbReference type="AlphaFoldDB" id="A0A9Q1DEN8"/>
<dbReference type="GO" id="GO:0003723">
    <property type="term" value="F:RNA binding"/>
    <property type="evidence" value="ECO:0007669"/>
    <property type="project" value="UniProtKB-KW"/>
</dbReference>
<evidence type="ECO:0000313" key="5">
    <source>
        <dbReference type="Proteomes" id="UP001152803"/>
    </source>
</evidence>
<proteinExistence type="predicted"/>
<dbReference type="PANTHER" id="PTHR23139">
    <property type="entry name" value="RNA-BINDING PROTEIN"/>
    <property type="match status" value="1"/>
</dbReference>
<sequence length="85" mass="9685">MDSSSTKMSDFDEFKRQLTENKLVEEATQAMAFDGIIFQGQSLKIRHPHDYQPLPCMSENPSDFVCVVSTVVPDSNPQALHWWPV</sequence>
<keyword evidence="1" id="KW-0507">mRNA processing</keyword>
<comment type="caution">
    <text evidence="4">The sequence shown here is derived from an EMBL/GenBank/DDBJ whole genome shotgun (WGS) entry which is preliminary data.</text>
</comment>
<dbReference type="GO" id="GO:0008380">
    <property type="term" value="P:RNA splicing"/>
    <property type="evidence" value="ECO:0007669"/>
    <property type="project" value="UniProtKB-KW"/>
</dbReference>
<organism evidence="4 5">
    <name type="scientific">Conger conger</name>
    <name type="common">Conger eel</name>
    <name type="synonym">Muraena conger</name>
    <dbReference type="NCBI Taxonomy" id="82655"/>
    <lineage>
        <taxon>Eukaryota</taxon>
        <taxon>Metazoa</taxon>
        <taxon>Chordata</taxon>
        <taxon>Craniata</taxon>
        <taxon>Vertebrata</taxon>
        <taxon>Euteleostomi</taxon>
        <taxon>Actinopterygii</taxon>
        <taxon>Neopterygii</taxon>
        <taxon>Teleostei</taxon>
        <taxon>Anguilliformes</taxon>
        <taxon>Congridae</taxon>
        <taxon>Conger</taxon>
    </lineage>
</organism>
<reference evidence="4" key="1">
    <citation type="journal article" date="2023" name="Science">
        <title>Genome structures resolve the early diversification of teleost fishes.</title>
        <authorList>
            <person name="Parey E."/>
            <person name="Louis A."/>
            <person name="Montfort J."/>
            <person name="Bouchez O."/>
            <person name="Roques C."/>
            <person name="Iampietro C."/>
            <person name="Lluch J."/>
            <person name="Castinel A."/>
            <person name="Donnadieu C."/>
            <person name="Desvignes T."/>
            <person name="Floi Bucao C."/>
            <person name="Jouanno E."/>
            <person name="Wen M."/>
            <person name="Mejri S."/>
            <person name="Dirks R."/>
            <person name="Jansen H."/>
            <person name="Henkel C."/>
            <person name="Chen W.J."/>
            <person name="Zahm M."/>
            <person name="Cabau C."/>
            <person name="Klopp C."/>
            <person name="Thompson A.W."/>
            <person name="Robinson-Rechavi M."/>
            <person name="Braasch I."/>
            <person name="Lecointre G."/>
            <person name="Bobe J."/>
            <person name="Postlethwait J.H."/>
            <person name="Berthelot C."/>
            <person name="Roest Crollius H."/>
            <person name="Guiguen Y."/>
        </authorList>
    </citation>
    <scope>NUCLEOTIDE SEQUENCE</scope>
    <source>
        <strain evidence="4">Concon-B</strain>
    </source>
</reference>
<gene>
    <name evidence="4" type="ORF">COCON_G00135650</name>
</gene>
<evidence type="ECO:0000256" key="3">
    <source>
        <dbReference type="ARBA" id="ARBA00023187"/>
    </source>
</evidence>
<evidence type="ECO:0000256" key="2">
    <source>
        <dbReference type="ARBA" id="ARBA00022884"/>
    </source>
</evidence>
<keyword evidence="2" id="KW-0694">RNA-binding</keyword>
<dbReference type="EMBL" id="JAFJMO010000009">
    <property type="protein sequence ID" value="KAJ8268393.1"/>
    <property type="molecule type" value="Genomic_DNA"/>
</dbReference>
<dbReference type="Proteomes" id="UP001152803">
    <property type="component" value="Unassembled WGS sequence"/>
</dbReference>
<dbReference type="InterPro" id="IPR012677">
    <property type="entry name" value="Nucleotide-bd_a/b_plait_sf"/>
</dbReference>
<accession>A0A9Q1DEN8</accession>
<evidence type="ECO:0000313" key="4">
    <source>
        <dbReference type="EMBL" id="KAJ8268393.1"/>
    </source>
</evidence>
<keyword evidence="5" id="KW-1185">Reference proteome</keyword>
<protein>
    <submittedName>
        <fullName evidence="4">Uncharacterized protein</fullName>
    </submittedName>
</protein>
<keyword evidence="3" id="KW-0508">mRNA splicing</keyword>
<name>A0A9Q1DEN8_CONCO</name>
<dbReference type="OrthoDB" id="10266058at2759"/>
<dbReference type="GO" id="GO:0006397">
    <property type="term" value="P:mRNA processing"/>
    <property type="evidence" value="ECO:0007669"/>
    <property type="project" value="UniProtKB-KW"/>
</dbReference>
<dbReference type="Gene3D" id="3.30.70.330">
    <property type="match status" value="1"/>
</dbReference>